<evidence type="ECO:0000256" key="3">
    <source>
        <dbReference type="ARBA" id="ARBA00022692"/>
    </source>
</evidence>
<dbReference type="RefSeq" id="XP_002783326.1">
    <property type="nucleotide sequence ID" value="XM_002783280.1"/>
</dbReference>
<keyword evidence="4" id="KW-0378">Hydrolase</keyword>
<dbReference type="SUPFAM" id="SSF53254">
    <property type="entry name" value="Phosphoglycerate mutase-like"/>
    <property type="match status" value="1"/>
</dbReference>
<dbReference type="GeneID" id="9062005"/>
<accession>C5KKL0</accession>
<evidence type="ECO:0000256" key="6">
    <source>
        <dbReference type="ARBA" id="ARBA00023136"/>
    </source>
</evidence>
<evidence type="ECO:0000256" key="4">
    <source>
        <dbReference type="ARBA" id="ARBA00022801"/>
    </source>
</evidence>
<sequence length="698" mass="78665">MAARNPGPTLQAAPLGLPTFRRRNLKDHMARLAFKDSEVNTRVYKVVFENLGVFGRIDANKMVGKNRIRNRDIQVGHANEVKRGVIYWAHAKFMERPLLNGMVLLNCAVYGAWRCTALSFRVTPRGGERLRRLLMNNFTCSWEDMAKGRWHQSILYGFSHITFPHFIFNTWLLYFIGCPLYDRLRNEKEFGAVYVSGLFAGAVAETLTCRNRATPLVGASSGVMALLASLSVLEPNRWWYMLFPIPGATLSSMQLADINLAVHLVAAPAILYRQCSRRFPPRFGSNVAYVGHLAGILAGYAATKAIQWHHRDQALFPHETWWESHKRYALLHWRFSAEDADDLGEWMLCWYRARQAHNANERRYTCPTKTFAGFTNSPSVGRSSGFTRLRGEKSGLPGEGCLLGQLVDSGIPEEPEVMFRSTDVPRVYQSAEALAMGLFPKIVEGDPSTLNIIIPDRSKDTLTPSATVSITQNYLRLDYRTPASGPRNLPHTLAATQVCPHLKNALDEFHNSSEAKIRAERTSSERTILGSITGRSEAFNTNNPRDMLNIYDSLFDCLSTHVCSTVPSEPKDVPRGLGPSSILFKHVEREGLFWFINRYGTSDKIRKLAYGPFIQDLLEDLIVTRRRLSVYLGHDTGPANAITDTLQLTWMDSGNACAKSWPPFGSMLVMEIYFDDQVRFIYNGRVASVEAIHECRGK</sequence>
<keyword evidence="3" id="KW-0812">Transmembrane</keyword>
<dbReference type="SUPFAM" id="SSF144091">
    <property type="entry name" value="Rhomboid-like"/>
    <property type="match status" value="1"/>
</dbReference>
<dbReference type="Pfam" id="PF01694">
    <property type="entry name" value="Rhomboid"/>
    <property type="match status" value="1"/>
</dbReference>
<keyword evidence="9" id="KW-1185">Reference proteome</keyword>
<keyword evidence="5" id="KW-1133">Transmembrane helix</keyword>
<dbReference type="InterPro" id="IPR022764">
    <property type="entry name" value="Peptidase_S54_rhomboid_dom"/>
</dbReference>
<dbReference type="Gene3D" id="1.20.1540.10">
    <property type="entry name" value="Rhomboid-like"/>
    <property type="match status" value="1"/>
</dbReference>
<dbReference type="InterPro" id="IPR029033">
    <property type="entry name" value="His_PPase_superfam"/>
</dbReference>
<proteinExistence type="inferred from homology"/>
<gene>
    <name evidence="8" type="ORF">Pmar_PMAR023448</name>
</gene>
<dbReference type="OrthoDB" id="299201at2759"/>
<dbReference type="InterPro" id="IPR000560">
    <property type="entry name" value="His_Pase_clade-2"/>
</dbReference>
<evidence type="ECO:0000256" key="1">
    <source>
        <dbReference type="ARBA" id="ARBA00004141"/>
    </source>
</evidence>
<protein>
    <recommendedName>
        <fullName evidence="7">Peptidase S54 rhomboid domain-containing protein</fullName>
    </recommendedName>
</protein>
<evidence type="ECO:0000259" key="7">
    <source>
        <dbReference type="Pfam" id="PF01694"/>
    </source>
</evidence>
<dbReference type="PANTHER" id="PTHR43731:SF14">
    <property type="entry name" value="PRESENILIN-ASSOCIATED RHOMBOID-LIKE PROTEIN, MITOCHONDRIAL"/>
    <property type="match status" value="1"/>
</dbReference>
<comment type="similarity">
    <text evidence="2">Belongs to the peptidase S54 family.</text>
</comment>
<dbReference type="Proteomes" id="UP000007800">
    <property type="component" value="Unassembled WGS sequence"/>
</dbReference>
<evidence type="ECO:0000313" key="9">
    <source>
        <dbReference type="Proteomes" id="UP000007800"/>
    </source>
</evidence>
<feature type="domain" description="Peptidase S54 rhomboid" evidence="7">
    <location>
        <begin position="148"/>
        <end position="303"/>
    </location>
</feature>
<dbReference type="InterPro" id="IPR035952">
    <property type="entry name" value="Rhomboid-like_sf"/>
</dbReference>
<evidence type="ECO:0000256" key="2">
    <source>
        <dbReference type="ARBA" id="ARBA00009045"/>
    </source>
</evidence>
<dbReference type="OMA" id="HFIFNTW"/>
<dbReference type="InterPro" id="IPR050925">
    <property type="entry name" value="Rhomboid_protease_S54"/>
</dbReference>
<keyword evidence="6" id="KW-0472">Membrane</keyword>
<dbReference type="Gene3D" id="3.40.50.1240">
    <property type="entry name" value="Phosphoglycerate mutase-like"/>
    <property type="match status" value="1"/>
</dbReference>
<dbReference type="EMBL" id="GG673688">
    <property type="protein sequence ID" value="EER15122.1"/>
    <property type="molecule type" value="Genomic_DNA"/>
</dbReference>
<dbReference type="Pfam" id="PF00328">
    <property type="entry name" value="His_Phos_2"/>
    <property type="match status" value="1"/>
</dbReference>
<dbReference type="GO" id="GO:0004252">
    <property type="term" value="F:serine-type endopeptidase activity"/>
    <property type="evidence" value="ECO:0007669"/>
    <property type="project" value="InterPro"/>
</dbReference>
<dbReference type="InParanoid" id="C5KKL0"/>
<evidence type="ECO:0000313" key="8">
    <source>
        <dbReference type="EMBL" id="EER15122.1"/>
    </source>
</evidence>
<dbReference type="AlphaFoldDB" id="C5KKL0"/>
<dbReference type="PANTHER" id="PTHR43731">
    <property type="entry name" value="RHOMBOID PROTEASE"/>
    <property type="match status" value="1"/>
</dbReference>
<evidence type="ECO:0000256" key="5">
    <source>
        <dbReference type="ARBA" id="ARBA00022989"/>
    </source>
</evidence>
<organism evidence="9">
    <name type="scientific">Perkinsus marinus (strain ATCC 50983 / TXsc)</name>
    <dbReference type="NCBI Taxonomy" id="423536"/>
    <lineage>
        <taxon>Eukaryota</taxon>
        <taxon>Sar</taxon>
        <taxon>Alveolata</taxon>
        <taxon>Perkinsozoa</taxon>
        <taxon>Perkinsea</taxon>
        <taxon>Perkinsida</taxon>
        <taxon>Perkinsidae</taxon>
        <taxon>Perkinsus</taxon>
    </lineage>
</organism>
<reference evidence="8 9" key="1">
    <citation type="submission" date="2008-07" db="EMBL/GenBank/DDBJ databases">
        <authorList>
            <person name="El-Sayed N."/>
            <person name="Caler E."/>
            <person name="Inman J."/>
            <person name="Amedeo P."/>
            <person name="Hass B."/>
            <person name="Wortman J."/>
        </authorList>
    </citation>
    <scope>NUCLEOTIDE SEQUENCE [LARGE SCALE GENOMIC DNA]</scope>
    <source>
        <strain evidence="9">ATCC 50983 / TXsc</strain>
    </source>
</reference>
<name>C5KKL0_PERM5</name>
<comment type="subcellular location">
    <subcellularLocation>
        <location evidence="1">Membrane</location>
        <topology evidence="1">Multi-pass membrane protein</topology>
    </subcellularLocation>
</comment>
<dbReference type="GO" id="GO:0016020">
    <property type="term" value="C:membrane"/>
    <property type="evidence" value="ECO:0007669"/>
    <property type="project" value="UniProtKB-SubCell"/>
</dbReference>